<evidence type="ECO:0000259" key="5">
    <source>
        <dbReference type="Pfam" id="PF25917"/>
    </source>
</evidence>
<comment type="similarity">
    <text evidence="1">Belongs to the membrane fusion protein (MFP) (TC 8.A.1) family.</text>
</comment>
<evidence type="ECO:0000259" key="4">
    <source>
        <dbReference type="Pfam" id="PF25876"/>
    </source>
</evidence>
<dbReference type="AlphaFoldDB" id="A0A484Z911"/>
<sequence>MLTKFPPRRVLTCAAALLIIFSIALFFLLRSPEVPEYVTAPVRIGDIENAVLATGRIDAIERVNVGAQVSGQVKSLKVKLGDRVTKGQLIAEIDDVPQRNDLRNAEAALNVVKADLQAKQAQLKQASLRFKRQRQMLNEDASSREDFETAETTLASTRAELSALNAKLVQAQIDVDKKKVDLGYTKVVAPMDGIVIARCHPTGPNG</sequence>
<feature type="coiled-coil region" evidence="3">
    <location>
        <begin position="102"/>
        <end position="174"/>
    </location>
</feature>
<accession>A0A484Z911</accession>
<dbReference type="SUPFAM" id="SSF111369">
    <property type="entry name" value="HlyD-like secretion proteins"/>
    <property type="match status" value="1"/>
</dbReference>
<dbReference type="InterPro" id="IPR030190">
    <property type="entry name" value="MacA_alpha-hairpin_sf"/>
</dbReference>
<name>A0A484Z911_9ENTR</name>
<reference evidence="6 7" key="1">
    <citation type="submission" date="2019-03" db="EMBL/GenBank/DDBJ databases">
        <authorList>
            <consortium name="Pathogen Informatics"/>
        </authorList>
    </citation>
    <scope>NUCLEOTIDE SEQUENCE [LARGE SCALE GENOMIC DNA]</scope>
    <source>
        <strain evidence="6 7">NCTC12126</strain>
    </source>
</reference>
<dbReference type="Proteomes" id="UP000351155">
    <property type="component" value="Unassembled WGS sequence"/>
</dbReference>
<dbReference type="GO" id="GO:1990195">
    <property type="term" value="C:macrolide transmembrane transporter complex"/>
    <property type="evidence" value="ECO:0007669"/>
    <property type="project" value="InterPro"/>
</dbReference>
<dbReference type="GO" id="GO:1990281">
    <property type="term" value="C:efflux pump complex"/>
    <property type="evidence" value="ECO:0007669"/>
    <property type="project" value="TreeGrafter"/>
</dbReference>
<gene>
    <name evidence="6" type="primary">macA_4</name>
    <name evidence="6" type="ORF">NCTC12126_06223</name>
</gene>
<dbReference type="GO" id="GO:0015562">
    <property type="term" value="F:efflux transmembrane transporter activity"/>
    <property type="evidence" value="ECO:0007669"/>
    <property type="project" value="TreeGrafter"/>
</dbReference>
<dbReference type="EMBL" id="CAADIW010000082">
    <property type="protein sequence ID" value="VFS44908.1"/>
    <property type="molecule type" value="Genomic_DNA"/>
</dbReference>
<dbReference type="InterPro" id="IPR058624">
    <property type="entry name" value="MdtA-like_HH"/>
</dbReference>
<dbReference type="Gene3D" id="2.40.50.100">
    <property type="match status" value="1"/>
</dbReference>
<keyword evidence="2 3" id="KW-0175">Coiled coil</keyword>
<organism evidence="6 7">
    <name type="scientific">Enterobacter cancerogenus</name>
    <dbReference type="NCBI Taxonomy" id="69218"/>
    <lineage>
        <taxon>Bacteria</taxon>
        <taxon>Pseudomonadati</taxon>
        <taxon>Pseudomonadota</taxon>
        <taxon>Gammaproteobacteria</taxon>
        <taxon>Enterobacterales</taxon>
        <taxon>Enterobacteriaceae</taxon>
        <taxon>Enterobacter</taxon>
        <taxon>Enterobacter cloacae complex</taxon>
    </lineage>
</organism>
<dbReference type="InterPro" id="IPR058625">
    <property type="entry name" value="MdtA-like_BSH"/>
</dbReference>
<feature type="domain" description="Multidrug resistance protein MdtA-like alpha-helical hairpin" evidence="4">
    <location>
        <begin position="109"/>
        <end position="185"/>
    </location>
</feature>
<evidence type="ECO:0000313" key="6">
    <source>
        <dbReference type="EMBL" id="VFS44908.1"/>
    </source>
</evidence>
<dbReference type="GO" id="GO:1990961">
    <property type="term" value="P:xenobiotic detoxification by transmembrane export across the plasma membrane"/>
    <property type="evidence" value="ECO:0007669"/>
    <property type="project" value="InterPro"/>
</dbReference>
<evidence type="ECO:0000313" key="7">
    <source>
        <dbReference type="Proteomes" id="UP000351155"/>
    </source>
</evidence>
<dbReference type="Pfam" id="PF25917">
    <property type="entry name" value="BSH_RND"/>
    <property type="match status" value="1"/>
</dbReference>
<feature type="domain" description="Multidrug resistance protein MdtA-like barrel-sandwich hybrid" evidence="5">
    <location>
        <begin position="62"/>
        <end position="195"/>
    </location>
</feature>
<dbReference type="PANTHER" id="PTHR30469">
    <property type="entry name" value="MULTIDRUG RESISTANCE PROTEIN MDTA"/>
    <property type="match status" value="1"/>
</dbReference>
<dbReference type="Gene3D" id="6.10.140.1990">
    <property type="match status" value="1"/>
</dbReference>
<dbReference type="PANTHER" id="PTHR30469:SF33">
    <property type="entry name" value="SLR1207 PROTEIN"/>
    <property type="match status" value="1"/>
</dbReference>
<dbReference type="GO" id="GO:0019898">
    <property type="term" value="C:extrinsic component of membrane"/>
    <property type="evidence" value="ECO:0007669"/>
    <property type="project" value="InterPro"/>
</dbReference>
<evidence type="ECO:0000256" key="3">
    <source>
        <dbReference type="SAM" id="Coils"/>
    </source>
</evidence>
<dbReference type="GO" id="GO:0030313">
    <property type="term" value="C:cell envelope"/>
    <property type="evidence" value="ECO:0007669"/>
    <property type="project" value="UniProtKB-SubCell"/>
</dbReference>
<protein>
    <submittedName>
        <fullName evidence="6">Macrolide transporter subunit MacA</fullName>
    </submittedName>
</protein>
<dbReference type="Pfam" id="PF25876">
    <property type="entry name" value="HH_MFP_RND"/>
    <property type="match status" value="1"/>
</dbReference>
<evidence type="ECO:0000256" key="2">
    <source>
        <dbReference type="ARBA" id="ARBA00023054"/>
    </source>
</evidence>
<proteinExistence type="inferred from homology"/>
<evidence type="ECO:0000256" key="1">
    <source>
        <dbReference type="ARBA" id="ARBA00009477"/>
    </source>
</evidence>